<dbReference type="InterPro" id="IPR012916">
    <property type="entry name" value="RED_N"/>
</dbReference>
<evidence type="ECO:0000256" key="1">
    <source>
        <dbReference type="SAM" id="MobiDB-lite"/>
    </source>
</evidence>
<dbReference type="GO" id="GO:0000400">
    <property type="term" value="F:four-way junction DNA binding"/>
    <property type="evidence" value="ECO:0007669"/>
    <property type="project" value="TreeGrafter"/>
</dbReference>
<dbReference type="EMBL" id="JARBHA010000015">
    <property type="protein sequence ID" value="KAJ9680411.1"/>
    <property type="molecule type" value="Genomic_DNA"/>
</dbReference>
<accession>A0AA39DDU3</accession>
<proteinExistence type="predicted"/>
<evidence type="ECO:0000259" key="2">
    <source>
        <dbReference type="Pfam" id="PF07808"/>
    </source>
</evidence>
<feature type="region of interest" description="Disordered" evidence="1">
    <location>
        <begin position="97"/>
        <end position="117"/>
    </location>
</feature>
<comment type="caution">
    <text evidence="3">The sequence shown here is derived from an EMBL/GenBank/DDBJ whole genome shotgun (WGS) entry which is preliminary data.</text>
</comment>
<gene>
    <name evidence="3" type="ORF">PVL29_019670</name>
</gene>
<dbReference type="GO" id="GO:0008094">
    <property type="term" value="F:ATP-dependent activity, acting on DNA"/>
    <property type="evidence" value="ECO:0007669"/>
    <property type="project" value="TreeGrafter"/>
</dbReference>
<dbReference type="Pfam" id="PF07808">
    <property type="entry name" value="RED_N"/>
    <property type="match status" value="1"/>
</dbReference>
<dbReference type="GO" id="GO:0003690">
    <property type="term" value="F:double-stranded DNA binding"/>
    <property type="evidence" value="ECO:0007669"/>
    <property type="project" value="TreeGrafter"/>
</dbReference>
<dbReference type="Proteomes" id="UP001168098">
    <property type="component" value="Unassembled WGS sequence"/>
</dbReference>
<protein>
    <recommendedName>
        <fullName evidence="2">RED-like N-terminal domain-containing protein</fullName>
    </recommendedName>
</protein>
<dbReference type="PANTHER" id="PTHR46456:SF1">
    <property type="entry name" value="DNA REPAIR PROTEIN RAD51 HOMOLOG 2"/>
    <property type="match status" value="1"/>
</dbReference>
<dbReference type="PANTHER" id="PTHR46456">
    <property type="entry name" value="DNA REPAIR PROTEIN RAD51 HOMOLOG 2"/>
    <property type="match status" value="1"/>
</dbReference>
<dbReference type="InterPro" id="IPR030548">
    <property type="entry name" value="RAD51B"/>
</dbReference>
<dbReference type="GO" id="GO:0005657">
    <property type="term" value="C:replication fork"/>
    <property type="evidence" value="ECO:0007669"/>
    <property type="project" value="TreeGrafter"/>
</dbReference>
<dbReference type="InterPro" id="IPR027417">
    <property type="entry name" value="P-loop_NTPase"/>
</dbReference>
<dbReference type="Gene3D" id="3.40.50.300">
    <property type="entry name" value="P-loop containing nucleotide triphosphate hydrolases"/>
    <property type="match status" value="1"/>
</dbReference>
<organism evidence="3 4">
    <name type="scientific">Vitis rotundifolia</name>
    <name type="common">Muscadine grape</name>
    <dbReference type="NCBI Taxonomy" id="103349"/>
    <lineage>
        <taxon>Eukaryota</taxon>
        <taxon>Viridiplantae</taxon>
        <taxon>Streptophyta</taxon>
        <taxon>Embryophyta</taxon>
        <taxon>Tracheophyta</taxon>
        <taxon>Spermatophyta</taxon>
        <taxon>Magnoliopsida</taxon>
        <taxon>eudicotyledons</taxon>
        <taxon>Gunneridae</taxon>
        <taxon>Pentapetalae</taxon>
        <taxon>rosids</taxon>
        <taxon>Vitales</taxon>
        <taxon>Vitaceae</taxon>
        <taxon>Viteae</taxon>
        <taxon>Vitis</taxon>
    </lineage>
</organism>
<feature type="domain" description="RED-like N-terminal" evidence="2">
    <location>
        <begin position="103"/>
        <end position="189"/>
    </location>
</feature>
<dbReference type="GO" id="GO:0000724">
    <property type="term" value="P:double-strand break repair via homologous recombination"/>
    <property type="evidence" value="ECO:0007669"/>
    <property type="project" value="InterPro"/>
</dbReference>
<keyword evidence="4" id="KW-1185">Reference proteome</keyword>
<dbReference type="GO" id="GO:0003697">
    <property type="term" value="F:single-stranded DNA binding"/>
    <property type="evidence" value="ECO:0007669"/>
    <property type="project" value="TreeGrafter"/>
</dbReference>
<name>A0AA39DDU3_VITRO</name>
<evidence type="ECO:0000313" key="4">
    <source>
        <dbReference type="Proteomes" id="UP001168098"/>
    </source>
</evidence>
<evidence type="ECO:0000313" key="3">
    <source>
        <dbReference type="EMBL" id="KAJ9680411.1"/>
    </source>
</evidence>
<feature type="compositionally biased region" description="Basic and acidic residues" evidence="1">
    <location>
        <begin position="100"/>
        <end position="113"/>
    </location>
</feature>
<reference evidence="3 4" key="1">
    <citation type="journal article" date="2023" name="BMC Biotechnol.">
        <title>Vitis rotundifolia cv Carlos genome sequencing.</title>
        <authorList>
            <person name="Huff M."/>
            <person name="Hulse-Kemp A."/>
            <person name="Scheffler B."/>
            <person name="Youngblood R."/>
            <person name="Simpson S."/>
            <person name="Babiker E."/>
            <person name="Staton M."/>
        </authorList>
    </citation>
    <scope>NUCLEOTIDE SEQUENCE [LARGE SCALE GENOMIC DNA]</scope>
    <source>
        <tissue evidence="3">Leaf</tissue>
    </source>
</reference>
<dbReference type="GO" id="GO:0033063">
    <property type="term" value="C:Rad51B-Rad51C-Rad51D-XRCC2 complex"/>
    <property type="evidence" value="ECO:0007669"/>
    <property type="project" value="InterPro"/>
</dbReference>
<sequence length="189" mass="20801">MELLDVDMAQQNRFSTDANCPVTVAHISKIVSPPMQTALSLMEQRVQKECMAGHLPTCLKGLDEALGGGIPFGVLIELFKKDDRNWVKEFPRNIPCGRNGKGEDADGKSRVSNEDQPLSFRTTTAKSVYLWIVKPQTVAKSNEMFLPGRTVFIFNMEGGFSSDILHRSKADCPVPEEIVTVSADGSVLD</sequence>
<dbReference type="AlphaFoldDB" id="A0AA39DDU3"/>